<organism evidence="2 3">
    <name type="scientific">Carnegiea gigantea</name>
    <dbReference type="NCBI Taxonomy" id="171969"/>
    <lineage>
        <taxon>Eukaryota</taxon>
        <taxon>Viridiplantae</taxon>
        <taxon>Streptophyta</taxon>
        <taxon>Embryophyta</taxon>
        <taxon>Tracheophyta</taxon>
        <taxon>Spermatophyta</taxon>
        <taxon>Magnoliopsida</taxon>
        <taxon>eudicotyledons</taxon>
        <taxon>Gunneridae</taxon>
        <taxon>Pentapetalae</taxon>
        <taxon>Caryophyllales</taxon>
        <taxon>Cactineae</taxon>
        <taxon>Cactaceae</taxon>
        <taxon>Cactoideae</taxon>
        <taxon>Echinocereeae</taxon>
        <taxon>Carnegiea</taxon>
    </lineage>
</organism>
<keyword evidence="3" id="KW-1185">Reference proteome</keyword>
<evidence type="ECO:0000313" key="3">
    <source>
        <dbReference type="Proteomes" id="UP001153076"/>
    </source>
</evidence>
<dbReference type="AlphaFoldDB" id="A0A9Q1GWJ0"/>
<gene>
    <name evidence="2" type="ORF">Cgig2_022605</name>
</gene>
<feature type="compositionally biased region" description="Basic residues" evidence="1">
    <location>
        <begin position="119"/>
        <end position="128"/>
    </location>
</feature>
<dbReference type="OrthoDB" id="1924577at2759"/>
<evidence type="ECO:0000256" key="1">
    <source>
        <dbReference type="SAM" id="MobiDB-lite"/>
    </source>
</evidence>
<dbReference type="Proteomes" id="UP001153076">
    <property type="component" value="Unassembled WGS sequence"/>
</dbReference>
<evidence type="ECO:0000313" key="2">
    <source>
        <dbReference type="EMBL" id="KAJ8426824.1"/>
    </source>
</evidence>
<proteinExistence type="predicted"/>
<comment type="caution">
    <text evidence="2">The sequence shown here is derived from an EMBL/GenBank/DDBJ whole genome shotgun (WGS) entry which is preliminary data.</text>
</comment>
<reference evidence="2" key="1">
    <citation type="submission" date="2022-04" db="EMBL/GenBank/DDBJ databases">
        <title>Carnegiea gigantea Genome sequencing and assembly v2.</title>
        <authorList>
            <person name="Copetti D."/>
            <person name="Sanderson M.J."/>
            <person name="Burquez A."/>
            <person name="Wojciechowski M.F."/>
        </authorList>
    </citation>
    <scope>NUCLEOTIDE SEQUENCE</scope>
    <source>
        <strain evidence="2">SGP5-SGP5p</strain>
        <tissue evidence="2">Aerial part</tissue>
    </source>
</reference>
<sequence length="170" mass="18953">MKELDGHIPNGLADLLNENGYIKPGKKPAAIQHAVKCDLYNELNQLTGLPSDKHISKYGEKVEPVTMLSTEVNEKKQQRDKCKVDPVSSESAKMSQYRAALEGKLKLKAVSGSAEHKTDRSKKQKPKKLTGQLETIDDFDDKAMDLEEIARNNGRSSTLTNKTRRFIAVT</sequence>
<accession>A0A9Q1GWJ0</accession>
<name>A0A9Q1GWJ0_9CARY</name>
<feature type="region of interest" description="Disordered" evidence="1">
    <location>
        <begin position="108"/>
        <end position="134"/>
    </location>
</feature>
<dbReference type="EMBL" id="JAKOGI010001234">
    <property type="protein sequence ID" value="KAJ8426824.1"/>
    <property type="molecule type" value="Genomic_DNA"/>
</dbReference>
<protein>
    <submittedName>
        <fullName evidence="2">Uncharacterized protein</fullName>
    </submittedName>
</protein>